<dbReference type="InterPro" id="IPR036128">
    <property type="entry name" value="Plus3-like_sf"/>
</dbReference>
<sequence>MQRGAITKGSQKDELDNDLEEDDTEMLVAPKTEKKVERQNKISSMWYSTAAQSQYAVVVPENIKLVYLKRSLVLEMIKQPASIETKSIVSFVRVKLDPCHYEQRNSHQLVQIAGIKREFNSSFKYGQRYLLDHAF</sequence>
<proteinExistence type="predicted"/>
<accession>A0ABS8UTH2</accession>
<dbReference type="SUPFAM" id="SSF159042">
    <property type="entry name" value="Plus3-like"/>
    <property type="match status" value="1"/>
</dbReference>
<keyword evidence="4" id="KW-1185">Reference proteome</keyword>
<dbReference type="Gene3D" id="3.90.70.200">
    <property type="entry name" value="Plus-3 domain"/>
    <property type="match status" value="1"/>
</dbReference>
<name>A0ABS8UTH2_DATST</name>
<dbReference type="InterPro" id="IPR004343">
    <property type="entry name" value="Plus-3_dom"/>
</dbReference>
<gene>
    <name evidence="3" type="ORF">HAX54_020410</name>
</gene>
<comment type="caution">
    <text evidence="3">The sequence shown here is derived from an EMBL/GenBank/DDBJ whole genome shotgun (WGS) entry which is preliminary data.</text>
</comment>
<dbReference type="PANTHER" id="PTHR46851:SF15">
    <property type="entry name" value="ZINC FINGER CCCH DOMAIN-CONTAINING PROTEIN 19-LIKE ISOFORM X1"/>
    <property type="match status" value="1"/>
</dbReference>
<dbReference type="PANTHER" id="PTHR46851">
    <property type="entry name" value="OS01G0884500 PROTEIN"/>
    <property type="match status" value="1"/>
</dbReference>
<protein>
    <recommendedName>
        <fullName evidence="2">Plus3 domain-containing protein</fullName>
    </recommendedName>
</protein>
<feature type="domain" description="Plus3" evidence="2">
    <location>
        <begin position="57"/>
        <end position="135"/>
    </location>
</feature>
<dbReference type="PROSITE" id="PS51360">
    <property type="entry name" value="PLUS3"/>
    <property type="match status" value="1"/>
</dbReference>
<dbReference type="SMART" id="SM00719">
    <property type="entry name" value="Plus3"/>
    <property type="match status" value="1"/>
</dbReference>
<dbReference type="Proteomes" id="UP000823775">
    <property type="component" value="Unassembled WGS sequence"/>
</dbReference>
<evidence type="ECO:0000259" key="2">
    <source>
        <dbReference type="PROSITE" id="PS51360"/>
    </source>
</evidence>
<dbReference type="InterPro" id="IPR045894">
    <property type="entry name" value="At5g08430-like"/>
</dbReference>
<dbReference type="EMBL" id="JACEIK010002464">
    <property type="protein sequence ID" value="MCD9561349.1"/>
    <property type="molecule type" value="Genomic_DNA"/>
</dbReference>
<evidence type="ECO:0000256" key="1">
    <source>
        <dbReference type="SAM" id="MobiDB-lite"/>
    </source>
</evidence>
<organism evidence="3 4">
    <name type="scientific">Datura stramonium</name>
    <name type="common">Jimsonweed</name>
    <name type="synonym">Common thornapple</name>
    <dbReference type="NCBI Taxonomy" id="4076"/>
    <lineage>
        <taxon>Eukaryota</taxon>
        <taxon>Viridiplantae</taxon>
        <taxon>Streptophyta</taxon>
        <taxon>Embryophyta</taxon>
        <taxon>Tracheophyta</taxon>
        <taxon>Spermatophyta</taxon>
        <taxon>Magnoliopsida</taxon>
        <taxon>eudicotyledons</taxon>
        <taxon>Gunneridae</taxon>
        <taxon>Pentapetalae</taxon>
        <taxon>asterids</taxon>
        <taxon>lamiids</taxon>
        <taxon>Solanales</taxon>
        <taxon>Solanaceae</taxon>
        <taxon>Solanoideae</taxon>
        <taxon>Datureae</taxon>
        <taxon>Datura</taxon>
    </lineage>
</organism>
<evidence type="ECO:0000313" key="4">
    <source>
        <dbReference type="Proteomes" id="UP000823775"/>
    </source>
</evidence>
<dbReference type="Pfam" id="PF03126">
    <property type="entry name" value="Plus-3"/>
    <property type="match status" value="1"/>
</dbReference>
<feature type="compositionally biased region" description="Acidic residues" evidence="1">
    <location>
        <begin position="15"/>
        <end position="25"/>
    </location>
</feature>
<evidence type="ECO:0000313" key="3">
    <source>
        <dbReference type="EMBL" id="MCD9561349.1"/>
    </source>
</evidence>
<feature type="region of interest" description="Disordered" evidence="1">
    <location>
        <begin position="1"/>
        <end position="26"/>
    </location>
</feature>
<reference evidence="3 4" key="1">
    <citation type="journal article" date="2021" name="BMC Genomics">
        <title>Datura genome reveals duplications of psychoactive alkaloid biosynthetic genes and high mutation rate following tissue culture.</title>
        <authorList>
            <person name="Rajewski A."/>
            <person name="Carter-House D."/>
            <person name="Stajich J."/>
            <person name="Litt A."/>
        </authorList>
    </citation>
    <scope>NUCLEOTIDE SEQUENCE [LARGE SCALE GENOMIC DNA]</scope>
    <source>
        <strain evidence="3">AR-01</strain>
    </source>
</reference>